<protein>
    <recommendedName>
        <fullName evidence="3">Phage protein</fullName>
    </recommendedName>
</protein>
<gene>
    <name evidence="1" type="ORF">C4H11_10455</name>
</gene>
<keyword evidence="2" id="KW-1185">Reference proteome</keyword>
<dbReference type="EMBL" id="CP027231">
    <property type="protein sequence ID" value="AVM53293.1"/>
    <property type="molecule type" value="Genomic_DNA"/>
</dbReference>
<accession>A0ABM6T9A9</accession>
<organism evidence="1 2">
    <name type="scientific">Bacteroides zoogleoformans</name>
    <dbReference type="NCBI Taxonomy" id="28119"/>
    <lineage>
        <taxon>Bacteria</taxon>
        <taxon>Pseudomonadati</taxon>
        <taxon>Bacteroidota</taxon>
        <taxon>Bacteroidia</taxon>
        <taxon>Bacteroidales</taxon>
        <taxon>Bacteroidaceae</taxon>
        <taxon>Bacteroides</taxon>
    </lineage>
</organism>
<name>A0ABM6T9A9_9BACE</name>
<sequence>MSHKLKFKEWAKNTFVQVYNNLSDVAATDKMLEVGDRVIYTNKYGVKFGPLEILGFCKPDGERCIFLDKSSYWFPVRIDEVELIKI</sequence>
<dbReference type="Proteomes" id="UP000238304">
    <property type="component" value="Chromosome"/>
</dbReference>
<evidence type="ECO:0008006" key="3">
    <source>
        <dbReference type="Google" id="ProtNLM"/>
    </source>
</evidence>
<proteinExistence type="predicted"/>
<dbReference type="RefSeq" id="WP_106041815.1">
    <property type="nucleotide sequence ID" value="NZ_CP027231.1"/>
</dbReference>
<reference evidence="1 2" key="1">
    <citation type="submission" date="2018-02" db="EMBL/GenBank/DDBJ databases">
        <authorList>
            <person name="Holder M.E."/>
            <person name="Ajami N.J."/>
            <person name="Petrosino J.F."/>
        </authorList>
    </citation>
    <scope>NUCLEOTIDE SEQUENCE [LARGE SCALE GENOMIC DNA]</scope>
    <source>
        <strain evidence="1 2">ATCC 33285</strain>
    </source>
</reference>
<evidence type="ECO:0000313" key="2">
    <source>
        <dbReference type="Proteomes" id="UP000238304"/>
    </source>
</evidence>
<evidence type="ECO:0000313" key="1">
    <source>
        <dbReference type="EMBL" id="AVM53293.1"/>
    </source>
</evidence>